<dbReference type="FunFam" id="3.30.1440.10:FF:000001">
    <property type="entry name" value="50S ribosomal protein L5"/>
    <property type="match status" value="1"/>
</dbReference>
<comment type="similarity">
    <text evidence="1 5 6">Belongs to the universal ribosomal protein uL5 family.</text>
</comment>
<keyword evidence="3 5" id="KW-0687">Ribonucleoprotein</keyword>
<dbReference type="GO" id="GO:0005840">
    <property type="term" value="C:ribosome"/>
    <property type="evidence" value="ECO:0007669"/>
    <property type="project" value="UniProtKB-KW"/>
</dbReference>
<keyword evidence="2 5" id="KW-0689">Ribosomal protein</keyword>
<comment type="function">
    <text evidence="5">This is 1 of the proteins that bind and probably mediate the attachment of the 5S RNA into the large ribosomal subunit, where it forms part of the central protuberance. In the 70S ribosome it contacts protein S13 of the 30S subunit (bridge B1b), connecting the 2 subunits; this bridge is implicated in subunit movement. Contacts the P site tRNA; the 5S rRNA and some of its associated proteins might help stabilize positioning of ribosome-bound tRNAs.</text>
</comment>
<comment type="caution">
    <text evidence="9">The sequence shown here is derived from an EMBL/GenBank/DDBJ whole genome shotgun (WGS) entry which is preliminary data.</text>
</comment>
<accession>A0A2H0LVA4</accession>
<dbReference type="PIRSF" id="PIRSF002161">
    <property type="entry name" value="Ribosomal_L5"/>
    <property type="match status" value="1"/>
</dbReference>
<dbReference type="NCBIfam" id="NF000585">
    <property type="entry name" value="PRK00010.1"/>
    <property type="match status" value="1"/>
</dbReference>
<dbReference type="PANTHER" id="PTHR11994">
    <property type="entry name" value="60S RIBOSOMAL PROTEIN L11-RELATED"/>
    <property type="match status" value="1"/>
</dbReference>
<dbReference type="EMBL" id="PCWA01000109">
    <property type="protein sequence ID" value="PIQ88359.1"/>
    <property type="molecule type" value="Genomic_DNA"/>
</dbReference>
<keyword evidence="5" id="KW-0694">RNA-binding</keyword>
<dbReference type="GO" id="GO:0019843">
    <property type="term" value="F:rRNA binding"/>
    <property type="evidence" value="ECO:0007669"/>
    <property type="project" value="UniProtKB-UniRule"/>
</dbReference>
<evidence type="ECO:0000256" key="5">
    <source>
        <dbReference type="HAMAP-Rule" id="MF_01333"/>
    </source>
</evidence>
<dbReference type="SUPFAM" id="SSF55282">
    <property type="entry name" value="RL5-like"/>
    <property type="match status" value="1"/>
</dbReference>
<dbReference type="GO" id="GO:0000049">
    <property type="term" value="F:tRNA binding"/>
    <property type="evidence" value="ECO:0007669"/>
    <property type="project" value="UniProtKB-UniRule"/>
</dbReference>
<dbReference type="HAMAP" id="MF_01333_B">
    <property type="entry name" value="Ribosomal_uL5_B"/>
    <property type="match status" value="1"/>
</dbReference>
<dbReference type="GO" id="GO:0003735">
    <property type="term" value="F:structural constituent of ribosome"/>
    <property type="evidence" value="ECO:0007669"/>
    <property type="project" value="InterPro"/>
</dbReference>
<evidence type="ECO:0000256" key="3">
    <source>
        <dbReference type="ARBA" id="ARBA00023274"/>
    </source>
</evidence>
<evidence type="ECO:0000256" key="1">
    <source>
        <dbReference type="ARBA" id="ARBA00008553"/>
    </source>
</evidence>
<dbReference type="InterPro" id="IPR002132">
    <property type="entry name" value="Ribosomal_uL5"/>
</dbReference>
<dbReference type="InterPro" id="IPR020930">
    <property type="entry name" value="Ribosomal_uL5_bac-type"/>
</dbReference>
<dbReference type="InterPro" id="IPR031310">
    <property type="entry name" value="Ribosomal_uL5_N"/>
</dbReference>
<name>A0A2H0LVA4_9BACT</name>
<dbReference type="Proteomes" id="UP000229641">
    <property type="component" value="Unassembled WGS sequence"/>
</dbReference>
<dbReference type="InterPro" id="IPR022803">
    <property type="entry name" value="Ribosomal_uL5_dom_sf"/>
</dbReference>
<evidence type="ECO:0000259" key="8">
    <source>
        <dbReference type="Pfam" id="PF00673"/>
    </source>
</evidence>
<reference evidence="9 10" key="1">
    <citation type="submission" date="2017-09" db="EMBL/GenBank/DDBJ databases">
        <title>Depth-based differentiation of microbial function through sediment-hosted aquifers and enrichment of novel symbionts in the deep terrestrial subsurface.</title>
        <authorList>
            <person name="Probst A.J."/>
            <person name="Ladd B."/>
            <person name="Jarett J.K."/>
            <person name="Geller-Mcgrath D.E."/>
            <person name="Sieber C.M."/>
            <person name="Emerson J.B."/>
            <person name="Anantharaman K."/>
            <person name="Thomas B.C."/>
            <person name="Malmstrom R."/>
            <person name="Stieglmeier M."/>
            <person name="Klingl A."/>
            <person name="Woyke T."/>
            <person name="Ryan C.M."/>
            <person name="Banfield J.F."/>
        </authorList>
    </citation>
    <scope>NUCLEOTIDE SEQUENCE [LARGE SCALE GENOMIC DNA]</scope>
    <source>
        <strain evidence="9">CG11_big_fil_rev_8_21_14_0_20_42_13</strain>
    </source>
</reference>
<gene>
    <name evidence="5" type="primary">rplE</name>
    <name evidence="9" type="ORF">COV72_08625</name>
</gene>
<keyword evidence="5" id="KW-0820">tRNA-binding</keyword>
<evidence type="ECO:0000256" key="2">
    <source>
        <dbReference type="ARBA" id="ARBA00022980"/>
    </source>
</evidence>
<comment type="subunit">
    <text evidence="5">Part of the 50S ribosomal subunit; part of the 5S rRNA/L5/L18/L25 subcomplex. Contacts the 5S rRNA and the P site tRNA. Forms a bridge to the 30S subunit in the 70S ribosome.</text>
</comment>
<dbReference type="Pfam" id="PF00673">
    <property type="entry name" value="Ribosomal_L5_C"/>
    <property type="match status" value="1"/>
</dbReference>
<dbReference type="InterPro" id="IPR031309">
    <property type="entry name" value="Ribosomal_uL5_C"/>
</dbReference>
<evidence type="ECO:0000313" key="9">
    <source>
        <dbReference type="EMBL" id="PIQ88359.1"/>
    </source>
</evidence>
<dbReference type="AlphaFoldDB" id="A0A2H0LVA4"/>
<organism evidence="9 10">
    <name type="scientific">Candidatus Ghiorseimicrobium undicola</name>
    <dbReference type="NCBI Taxonomy" id="1974746"/>
    <lineage>
        <taxon>Bacteria</taxon>
        <taxon>Pseudomonadati</taxon>
        <taxon>Candidatus Omnitrophota</taxon>
        <taxon>Candidatus Ghiorseimicrobium</taxon>
    </lineage>
</organism>
<sequence length="189" mass="21443">MKPKNTPRLKEKYINEVVPEMMKMFAYKNRMQVPKLSKVTVSMGVGAAKDDIKILDKAMDELSLITGQRPVVCRSKKAISNFKIREDQAIGCKVTLRAAYMYEFLDRLMNIALPRIRDFRGVPGTSFDQDGNYSMGLKEQAIFPEIDYDKASQRVQGMNITIITTAKTGNESHELLRLLGMPFKAKGEE</sequence>
<evidence type="ECO:0000313" key="10">
    <source>
        <dbReference type="Proteomes" id="UP000229641"/>
    </source>
</evidence>
<dbReference type="PROSITE" id="PS00358">
    <property type="entry name" value="RIBOSOMAL_L5"/>
    <property type="match status" value="1"/>
</dbReference>
<dbReference type="GO" id="GO:1990904">
    <property type="term" value="C:ribonucleoprotein complex"/>
    <property type="evidence" value="ECO:0007669"/>
    <property type="project" value="UniProtKB-KW"/>
</dbReference>
<dbReference type="InterPro" id="IPR020929">
    <property type="entry name" value="Ribosomal_uL5_CS"/>
</dbReference>
<evidence type="ECO:0000256" key="6">
    <source>
        <dbReference type="RuleBase" id="RU003930"/>
    </source>
</evidence>
<keyword evidence="5" id="KW-0699">rRNA-binding</keyword>
<feature type="domain" description="Large ribosomal subunit protein uL5 N-terminal" evidence="7">
    <location>
        <begin position="29"/>
        <end position="85"/>
    </location>
</feature>
<evidence type="ECO:0000259" key="7">
    <source>
        <dbReference type="Pfam" id="PF00281"/>
    </source>
</evidence>
<dbReference type="GO" id="GO:0006412">
    <property type="term" value="P:translation"/>
    <property type="evidence" value="ECO:0007669"/>
    <property type="project" value="UniProtKB-UniRule"/>
</dbReference>
<evidence type="ECO:0000256" key="4">
    <source>
        <dbReference type="ARBA" id="ARBA00035245"/>
    </source>
</evidence>
<protein>
    <recommendedName>
        <fullName evidence="4 5">Large ribosomal subunit protein uL5</fullName>
    </recommendedName>
</protein>
<proteinExistence type="inferred from homology"/>
<dbReference type="Gene3D" id="3.30.1440.10">
    <property type="match status" value="1"/>
</dbReference>
<dbReference type="Pfam" id="PF00281">
    <property type="entry name" value="Ribosomal_L5"/>
    <property type="match status" value="1"/>
</dbReference>
<feature type="domain" description="Large ribosomal subunit protein uL5 C-terminal" evidence="8">
    <location>
        <begin position="90"/>
        <end position="183"/>
    </location>
</feature>